<gene>
    <name evidence="1" type="ORF">L6164_028213</name>
</gene>
<comment type="caution">
    <text evidence="1">The sequence shown here is derived from an EMBL/GenBank/DDBJ whole genome shotgun (WGS) entry which is preliminary data.</text>
</comment>
<evidence type="ECO:0000313" key="1">
    <source>
        <dbReference type="EMBL" id="KAI4315398.1"/>
    </source>
</evidence>
<organism evidence="1 2">
    <name type="scientific">Bauhinia variegata</name>
    <name type="common">Purple orchid tree</name>
    <name type="synonym">Phanera variegata</name>
    <dbReference type="NCBI Taxonomy" id="167791"/>
    <lineage>
        <taxon>Eukaryota</taxon>
        <taxon>Viridiplantae</taxon>
        <taxon>Streptophyta</taxon>
        <taxon>Embryophyta</taxon>
        <taxon>Tracheophyta</taxon>
        <taxon>Spermatophyta</taxon>
        <taxon>Magnoliopsida</taxon>
        <taxon>eudicotyledons</taxon>
        <taxon>Gunneridae</taxon>
        <taxon>Pentapetalae</taxon>
        <taxon>rosids</taxon>
        <taxon>fabids</taxon>
        <taxon>Fabales</taxon>
        <taxon>Fabaceae</taxon>
        <taxon>Cercidoideae</taxon>
        <taxon>Cercideae</taxon>
        <taxon>Bauhiniinae</taxon>
        <taxon>Bauhinia</taxon>
    </lineage>
</organism>
<evidence type="ECO:0000313" key="2">
    <source>
        <dbReference type="Proteomes" id="UP000828941"/>
    </source>
</evidence>
<name>A0ACB9LXU8_BAUVA</name>
<reference evidence="1 2" key="1">
    <citation type="journal article" date="2022" name="DNA Res.">
        <title>Chromosomal-level genome assembly of the orchid tree Bauhinia variegata (Leguminosae; Cercidoideae) supports the allotetraploid origin hypothesis of Bauhinia.</title>
        <authorList>
            <person name="Zhong Y."/>
            <person name="Chen Y."/>
            <person name="Zheng D."/>
            <person name="Pang J."/>
            <person name="Liu Y."/>
            <person name="Luo S."/>
            <person name="Meng S."/>
            <person name="Qian L."/>
            <person name="Wei D."/>
            <person name="Dai S."/>
            <person name="Zhou R."/>
        </authorList>
    </citation>
    <scope>NUCLEOTIDE SEQUENCE [LARGE SCALE GENOMIC DNA]</scope>
    <source>
        <strain evidence="1">BV-YZ2020</strain>
    </source>
</reference>
<protein>
    <submittedName>
        <fullName evidence="1">Uncharacterized protein</fullName>
    </submittedName>
</protein>
<dbReference type="Proteomes" id="UP000828941">
    <property type="component" value="Chromosome 11"/>
</dbReference>
<keyword evidence="2" id="KW-1185">Reference proteome</keyword>
<dbReference type="EMBL" id="CM039436">
    <property type="protein sequence ID" value="KAI4315398.1"/>
    <property type="molecule type" value="Genomic_DNA"/>
</dbReference>
<proteinExistence type="predicted"/>
<accession>A0ACB9LXU8</accession>
<sequence length="529" mass="62289">MQRFLASSVSAFPWRRLLKKGPEAVYAALFFLILFTATYISSIWLKTSTLSTNSKPTVTNQTTILSDKHGTEGHEKPRKRIEFPLKCSVGGNQTQTCSTTHYPTGFETEDEPSSRAVCPEYFRWIHEDLRPWKVNGITREMVEKANRTAHFRLVIIKGRAYVEKLKKSIQTRDVFTIWGILQLLRKYPGRLPDLELMFDCNDRPVIRARDYRRLNMTGPPPLFRYCGDRWTEDIVFPDWSFWGWAEINIKPWEHLLKEIKKGNEKKKWIDKEPYAYWKGNPFVAKTRQDLLKCNVSETRDWNARLYVQDWIRESRQGFNQSDLASQCTHRYKIYIEGWAWSVSEKYILACDSMTLLVKPTFHDFFLRSLQPMQHYWPIRDKDKCKSIKHAVDWGNRYKQKAQTIGKAASDFIQQELKMDYVYDYMFHLLNEYSKLLKFEPRVPVGAVELCAETMACPRSGSEKKFMTQSLVKSPSQKSPCSLPPPFEPTSLRDFYGTKLNLIRRVETWEDTYWKNFTQQSQTDQPLINS</sequence>